<dbReference type="SUPFAM" id="SSF46955">
    <property type="entry name" value="Putative DNA-binding domain"/>
    <property type="match status" value="1"/>
</dbReference>
<dbReference type="GO" id="GO:0003677">
    <property type="term" value="F:DNA binding"/>
    <property type="evidence" value="ECO:0007669"/>
    <property type="project" value="InterPro"/>
</dbReference>
<sequence length="61" mass="7473">MERRTLTVNEAADYLGVCNDTIYTMVRTEEIPHFRIRRRIFFSKETIDIWVREQEMNHQVI</sequence>
<dbReference type="InterPro" id="IPR041657">
    <property type="entry name" value="HTH_17"/>
</dbReference>
<comment type="caution">
    <text evidence="2">The sequence shown here is derived from an EMBL/GenBank/DDBJ whole genome shotgun (WGS) entry which is preliminary data.</text>
</comment>
<organism evidence="2 3">
    <name type="scientific">Guptibacillus hwajinpoensis</name>
    <dbReference type="NCBI Taxonomy" id="208199"/>
    <lineage>
        <taxon>Bacteria</taxon>
        <taxon>Bacillati</taxon>
        <taxon>Bacillota</taxon>
        <taxon>Bacilli</taxon>
        <taxon>Bacillales</taxon>
        <taxon>Guptibacillaceae</taxon>
        <taxon>Guptibacillus</taxon>
    </lineage>
</organism>
<evidence type="ECO:0000259" key="1">
    <source>
        <dbReference type="Pfam" id="PF12728"/>
    </source>
</evidence>
<evidence type="ECO:0000313" key="3">
    <source>
        <dbReference type="Proteomes" id="UP000447833"/>
    </source>
</evidence>
<reference evidence="2 3" key="1">
    <citation type="submission" date="2019-11" db="EMBL/GenBank/DDBJ databases">
        <title>Genome sequences of 17 halophilic strains isolated from different environments.</title>
        <authorList>
            <person name="Furrow R.E."/>
        </authorList>
    </citation>
    <scope>NUCLEOTIDE SEQUENCE [LARGE SCALE GENOMIC DNA]</scope>
    <source>
        <strain evidence="2 3">22506_14_FS</strain>
    </source>
</reference>
<dbReference type="Pfam" id="PF12728">
    <property type="entry name" value="HTH_17"/>
    <property type="match status" value="1"/>
</dbReference>
<dbReference type="InterPro" id="IPR009061">
    <property type="entry name" value="DNA-bd_dom_put_sf"/>
</dbReference>
<protein>
    <submittedName>
        <fullName evidence="2">Helix-turn-helix domain-containing protein</fullName>
    </submittedName>
</protein>
<dbReference type="Proteomes" id="UP000447833">
    <property type="component" value="Unassembled WGS sequence"/>
</dbReference>
<name>A0A845F4B7_9BACL</name>
<dbReference type="InterPro" id="IPR010093">
    <property type="entry name" value="SinI_DNA-bd"/>
</dbReference>
<feature type="domain" description="Helix-turn-helix" evidence="1">
    <location>
        <begin position="6"/>
        <end position="54"/>
    </location>
</feature>
<gene>
    <name evidence="2" type="ORF">GLW07_19230</name>
</gene>
<dbReference type="RefSeq" id="WP_098444748.1">
    <property type="nucleotide sequence ID" value="NZ_CP156674.1"/>
</dbReference>
<evidence type="ECO:0000313" key="2">
    <source>
        <dbReference type="EMBL" id="MYL65495.1"/>
    </source>
</evidence>
<dbReference type="EMBL" id="WMEY01000007">
    <property type="protein sequence ID" value="MYL65495.1"/>
    <property type="molecule type" value="Genomic_DNA"/>
</dbReference>
<accession>A0A845F4B7</accession>
<dbReference type="NCBIfam" id="TIGR01764">
    <property type="entry name" value="excise"/>
    <property type="match status" value="1"/>
</dbReference>
<proteinExistence type="predicted"/>
<dbReference type="AlphaFoldDB" id="A0A845F4B7"/>